<dbReference type="eggNOG" id="COG4485">
    <property type="taxonomic scope" value="Bacteria"/>
</dbReference>
<evidence type="ECO:0000313" key="4">
    <source>
        <dbReference type="Proteomes" id="UP000095431"/>
    </source>
</evidence>
<evidence type="ECO:0000313" key="5">
    <source>
        <dbReference type="Proteomes" id="UP000477285"/>
    </source>
</evidence>
<dbReference type="Proteomes" id="UP000477285">
    <property type="component" value="Unassembled WGS sequence"/>
</dbReference>
<evidence type="ECO:0000313" key="3">
    <source>
        <dbReference type="EMBL" id="MZL32761.1"/>
    </source>
</evidence>
<keyword evidence="1" id="KW-0812">Transmembrane</keyword>
<reference evidence="2 4" key="1">
    <citation type="submission" date="2015-09" db="EMBL/GenBank/DDBJ databases">
        <authorList>
            <consortium name="Pathogen Informatics"/>
        </authorList>
    </citation>
    <scope>NUCLEOTIDE SEQUENCE [LARGE SCALE GENOMIC DNA]</scope>
    <source>
        <strain evidence="2 4">2789STDY5834863</strain>
    </source>
</reference>
<gene>
    <name evidence="2" type="ORF">ERS852478_00208</name>
    <name evidence="3" type="ORF">GT728_05955</name>
</gene>
<dbReference type="Proteomes" id="UP000095431">
    <property type="component" value="Unassembled WGS sequence"/>
</dbReference>
<keyword evidence="1" id="KW-0472">Membrane</keyword>
<keyword evidence="1" id="KW-1133">Transmembrane helix</keyword>
<reference evidence="3 5" key="2">
    <citation type="journal article" date="2019" name="Nat. Med.">
        <title>A library of human gut bacterial isolates paired with longitudinal multiomics data enables mechanistic microbiome research.</title>
        <authorList>
            <person name="Poyet M."/>
            <person name="Groussin M."/>
            <person name="Gibbons S.M."/>
            <person name="Avila-Pacheco J."/>
            <person name="Jiang X."/>
            <person name="Kearney S.M."/>
            <person name="Perrotta A.R."/>
            <person name="Berdy B."/>
            <person name="Zhao S."/>
            <person name="Lieberman T.D."/>
            <person name="Swanson P.K."/>
            <person name="Smith M."/>
            <person name="Roesemann S."/>
            <person name="Alexander J.E."/>
            <person name="Rich S.A."/>
            <person name="Livny J."/>
            <person name="Vlamakis H."/>
            <person name="Clish C."/>
            <person name="Bullock K."/>
            <person name="Deik A."/>
            <person name="Scott J."/>
            <person name="Pierce K.A."/>
            <person name="Xavier R.J."/>
            <person name="Alm E.J."/>
        </authorList>
    </citation>
    <scope>NUCLEOTIDE SEQUENCE [LARGE SCALE GENOMIC DNA]</scope>
    <source>
        <strain evidence="3 5">BIOML-A1</strain>
    </source>
</reference>
<feature type="transmembrane region" description="Helical" evidence="1">
    <location>
        <begin position="145"/>
        <end position="164"/>
    </location>
</feature>
<dbReference type="InterPro" id="IPR018580">
    <property type="entry name" value="Uncharacterised_YfhO"/>
</dbReference>
<feature type="transmembrane region" description="Helical" evidence="1">
    <location>
        <begin position="194"/>
        <end position="223"/>
    </location>
</feature>
<dbReference type="PANTHER" id="PTHR38454:SF1">
    <property type="entry name" value="INTEGRAL MEMBRANE PROTEIN"/>
    <property type="match status" value="1"/>
</dbReference>
<feature type="transmembrane region" description="Helical" evidence="1">
    <location>
        <begin position="358"/>
        <end position="375"/>
    </location>
</feature>
<feature type="transmembrane region" description="Helical" evidence="1">
    <location>
        <begin position="387"/>
        <end position="405"/>
    </location>
</feature>
<proteinExistence type="predicted"/>
<feature type="transmembrane region" description="Helical" evidence="1">
    <location>
        <begin position="299"/>
        <end position="319"/>
    </location>
</feature>
<feature type="transmembrane region" description="Helical" evidence="1">
    <location>
        <begin position="115"/>
        <end position="138"/>
    </location>
</feature>
<feature type="transmembrane region" description="Helical" evidence="1">
    <location>
        <begin position="244"/>
        <end position="267"/>
    </location>
</feature>
<name>A0A173X4C3_9FIRM</name>
<feature type="transmembrane region" description="Helical" evidence="1">
    <location>
        <begin position="12"/>
        <end position="32"/>
    </location>
</feature>
<sequence length="911" mass="104334">MRKFVSRDSKKDFYLLYTLVFGVISFFIYYQFAGNGKSLVWSHDGIPQHLNSLAYYGRYLREVLHTIFVEHKLELPMWDMNIGYGSDILTTLHYYVIGDPLTLLSVFVPADKTEVLYEVLIFLRIYLAGISFSVFCFYHKNPKQATFMGTLIYIFAGWTIYAAMKHPYFSNPMIYLPLVLMGIDKIYKREKPWLFIWATAVSAMSNFYFFYMICIFMFIYAAFRYFGIFSERSVKDVLRWLVKFIGYYVVALMIAAVIFIPVVMTIFGTDRFQAENYVPLLYDKIYYEKYLGDLIGENMIQWGVAGYSAVAMAGVFVLFSRKKKYLDLKLGFGLLNLFLLVPFAGHVLNGFSYVSNRWIWAYGMMIAYIFVKAYPELFTLTVREKKKIFVMTVAYCVLALFAKAARTQRNMAGVLVLVLAVFTVTSFGNIFLQGKYMCGLLSALLVVSIMLNVSYQYSYEKDYLSEFAAEEESLDKLESNTDKAVLAAGDSGVYRYDQYGALPYDNTSMYMGTNSTAYYFSLANSSISDFFSEMYLNTPWEQHYENLDGRTILDRLASVKYFVISGDNFRYLSYGYNKEKGSAGKGKSECRAYENENALPLGYTYDSYIPESEYEKMDVVKKQQALMDGVVLEESTLPEASVDADNENIQYRMETGDGCALSKGAIRVTKEGAQLKLVFHGLTDSENYLIADNLDYDSLSPRELIGNSQWKKMSEYDQNKVLDEDSRWRYWKESKEAAMTVSSNDVTKTIKIFTDKYNAYSGRHDFLCNMGYSRSGVRTMTITFANTGVYTYDKLRVVSQPVQGIEEKTVKLGEEALENVKMGTNEITGDISVSEKKALVLSVPYSKGFTAYVDGKETKLQKANTMFMALELEPGSHEIRLTYCTPYLKAGMLLSVLGLVIYVMLVFRKKK</sequence>
<feature type="transmembrane region" description="Helical" evidence="1">
    <location>
        <begin position="411"/>
        <end position="432"/>
    </location>
</feature>
<dbReference type="PANTHER" id="PTHR38454">
    <property type="entry name" value="INTEGRAL MEMBRANE PROTEIN-RELATED"/>
    <property type="match status" value="1"/>
</dbReference>
<evidence type="ECO:0000256" key="1">
    <source>
        <dbReference type="SAM" id="Phobius"/>
    </source>
</evidence>
<protein>
    <submittedName>
        <fullName evidence="2">Predicted membrane protein</fullName>
    </submittedName>
    <submittedName>
        <fullName evidence="3">YfhO family protein</fullName>
    </submittedName>
</protein>
<evidence type="ECO:0000313" key="2">
    <source>
        <dbReference type="EMBL" id="CUN46591.1"/>
    </source>
</evidence>
<dbReference type="Pfam" id="PF09586">
    <property type="entry name" value="YfhO"/>
    <property type="match status" value="1"/>
</dbReference>
<dbReference type="EMBL" id="CYZN01000001">
    <property type="protein sequence ID" value="CUN46591.1"/>
    <property type="molecule type" value="Genomic_DNA"/>
</dbReference>
<organism evidence="2 4">
    <name type="scientific">Blautia wexlerae</name>
    <dbReference type="NCBI Taxonomy" id="418240"/>
    <lineage>
        <taxon>Bacteria</taxon>
        <taxon>Bacillati</taxon>
        <taxon>Bacillota</taxon>
        <taxon>Clostridia</taxon>
        <taxon>Lachnospirales</taxon>
        <taxon>Lachnospiraceae</taxon>
        <taxon>Blautia</taxon>
    </lineage>
</organism>
<dbReference type="RefSeq" id="WP_022381057.1">
    <property type="nucleotide sequence ID" value="NZ_BTHH01000006.1"/>
</dbReference>
<feature type="transmembrane region" description="Helical" evidence="1">
    <location>
        <begin position="439"/>
        <end position="457"/>
    </location>
</feature>
<feature type="transmembrane region" description="Helical" evidence="1">
    <location>
        <begin position="887"/>
        <end position="907"/>
    </location>
</feature>
<accession>A0A173X4C3</accession>
<dbReference type="EMBL" id="WWVQ01000010">
    <property type="protein sequence ID" value="MZL32761.1"/>
    <property type="molecule type" value="Genomic_DNA"/>
</dbReference>
<dbReference type="AlphaFoldDB" id="A0A173X4C3"/>
<feature type="transmembrane region" description="Helical" evidence="1">
    <location>
        <begin position="331"/>
        <end position="352"/>
    </location>
</feature>